<dbReference type="Proteomes" id="UP000789738">
    <property type="component" value="Unassembled WGS sequence"/>
</dbReference>
<reference evidence="14" key="1">
    <citation type="submission" date="2021-10" db="EMBL/GenBank/DDBJ databases">
        <authorList>
            <person name="Mesa V."/>
        </authorList>
    </citation>
    <scope>NUCLEOTIDE SEQUENCE</scope>
    <source>
        <strain evidence="14">CC3_PB</strain>
    </source>
</reference>
<sequence length="166" mass="19378">MHIKGCGKMAKNEGKKFEEDFKKSVPEECFYYRFIDNAASFSGGDKVRFTSHNLCDCMTMTSDKLYLIELKSHTGASLPLSCIRKNQIEGMAKINHPQIRAIFIINFRDKEKTYSIDAEKLEKYISTSNRKSIPIKFLEENGIEIIGQRKKVRWRYDLNKFFKEIS</sequence>
<dbReference type="GO" id="GO:0003676">
    <property type="term" value="F:nucleic acid binding"/>
    <property type="evidence" value="ECO:0007669"/>
    <property type="project" value="InterPro"/>
</dbReference>
<accession>A0AA86MRP6</accession>
<comment type="caution">
    <text evidence="14">The sequence shown here is derived from an EMBL/GenBank/DDBJ whole genome shotgun (WGS) entry which is preliminary data.</text>
</comment>
<evidence type="ECO:0000256" key="1">
    <source>
        <dbReference type="ARBA" id="ARBA00001946"/>
    </source>
</evidence>
<evidence type="ECO:0000256" key="8">
    <source>
        <dbReference type="ARBA" id="ARBA00022801"/>
    </source>
</evidence>
<evidence type="ECO:0000256" key="11">
    <source>
        <dbReference type="ARBA" id="ARBA00023204"/>
    </source>
</evidence>
<keyword evidence="4" id="KW-0540">Nuclease</keyword>
<dbReference type="SUPFAM" id="SSF52980">
    <property type="entry name" value="Restriction endonuclease-like"/>
    <property type="match status" value="1"/>
</dbReference>
<dbReference type="GO" id="GO:0046872">
    <property type="term" value="F:metal ion binding"/>
    <property type="evidence" value="ECO:0007669"/>
    <property type="project" value="UniProtKB-KW"/>
</dbReference>
<gene>
    <name evidence="14" type="ORF">CNEO_41921</name>
</gene>
<dbReference type="GO" id="GO:0004519">
    <property type="term" value="F:endonuclease activity"/>
    <property type="evidence" value="ECO:0007669"/>
    <property type="project" value="UniProtKB-KW"/>
</dbReference>
<evidence type="ECO:0000313" key="15">
    <source>
        <dbReference type="Proteomes" id="UP000789738"/>
    </source>
</evidence>
<dbReference type="Pfam" id="PF03838">
    <property type="entry name" value="RecU"/>
    <property type="match status" value="1"/>
</dbReference>
<keyword evidence="6 14" id="KW-0255">Endonuclease</keyword>
<keyword evidence="5" id="KW-0479">Metal-binding</keyword>
<dbReference type="InterPro" id="IPR011335">
    <property type="entry name" value="Restrct_endonuc-II-like"/>
</dbReference>
<dbReference type="AlphaFoldDB" id="A0AA86MRP6"/>
<protein>
    <recommendedName>
        <fullName evidence="13">Holliday junction resolvase RecU</fullName>
    </recommendedName>
</protein>
<keyword evidence="7" id="KW-0227">DNA damage</keyword>
<comment type="similarity">
    <text evidence="12">Belongs to the RecU family.</text>
</comment>
<comment type="subcellular location">
    <subcellularLocation>
        <location evidence="2">Cytoplasm</location>
    </subcellularLocation>
</comment>
<evidence type="ECO:0000256" key="12">
    <source>
        <dbReference type="ARBA" id="ARBA00023447"/>
    </source>
</evidence>
<dbReference type="InterPro" id="IPR011856">
    <property type="entry name" value="tRNA_endonuc-like_dom_sf"/>
</dbReference>
<evidence type="ECO:0000256" key="4">
    <source>
        <dbReference type="ARBA" id="ARBA00022722"/>
    </source>
</evidence>
<dbReference type="GO" id="GO:0005737">
    <property type="term" value="C:cytoplasm"/>
    <property type="evidence" value="ECO:0007669"/>
    <property type="project" value="UniProtKB-SubCell"/>
</dbReference>
<dbReference type="EMBL" id="CAKJVE010000004">
    <property type="protein sequence ID" value="CAG9705511.1"/>
    <property type="molecule type" value="Genomic_DNA"/>
</dbReference>
<evidence type="ECO:0000256" key="13">
    <source>
        <dbReference type="ARBA" id="ARBA00029523"/>
    </source>
</evidence>
<comment type="cofactor">
    <cofactor evidence="1">
        <name>Mg(2+)</name>
        <dbReference type="ChEBI" id="CHEBI:18420"/>
    </cofactor>
</comment>
<evidence type="ECO:0000256" key="7">
    <source>
        <dbReference type="ARBA" id="ARBA00022763"/>
    </source>
</evidence>
<proteinExistence type="inferred from homology"/>
<evidence type="ECO:0000256" key="9">
    <source>
        <dbReference type="ARBA" id="ARBA00022842"/>
    </source>
</evidence>
<organism evidence="14 15">
    <name type="scientific">Clostridium neonatale</name>
    <dbReference type="NCBI Taxonomy" id="137838"/>
    <lineage>
        <taxon>Bacteria</taxon>
        <taxon>Bacillati</taxon>
        <taxon>Bacillota</taxon>
        <taxon>Clostridia</taxon>
        <taxon>Eubacteriales</taxon>
        <taxon>Clostridiaceae</taxon>
        <taxon>Clostridium</taxon>
    </lineage>
</organism>
<keyword evidence="8" id="KW-0378">Hydrolase</keyword>
<evidence type="ECO:0000256" key="10">
    <source>
        <dbReference type="ARBA" id="ARBA00023172"/>
    </source>
</evidence>
<evidence type="ECO:0000256" key="6">
    <source>
        <dbReference type="ARBA" id="ARBA00022759"/>
    </source>
</evidence>
<keyword evidence="9" id="KW-0460">Magnesium</keyword>
<evidence type="ECO:0000256" key="2">
    <source>
        <dbReference type="ARBA" id="ARBA00004496"/>
    </source>
</evidence>
<dbReference type="GO" id="GO:0016787">
    <property type="term" value="F:hydrolase activity"/>
    <property type="evidence" value="ECO:0007669"/>
    <property type="project" value="UniProtKB-KW"/>
</dbReference>
<name>A0AA86MRP6_9CLOT</name>
<keyword evidence="3" id="KW-0963">Cytoplasm</keyword>
<keyword evidence="10" id="KW-0233">DNA recombination</keyword>
<keyword evidence="11" id="KW-0234">DNA repair</keyword>
<dbReference type="GO" id="GO:0006310">
    <property type="term" value="P:DNA recombination"/>
    <property type="evidence" value="ECO:0007669"/>
    <property type="project" value="UniProtKB-KW"/>
</dbReference>
<dbReference type="GO" id="GO:0006281">
    <property type="term" value="P:DNA repair"/>
    <property type="evidence" value="ECO:0007669"/>
    <property type="project" value="UniProtKB-KW"/>
</dbReference>
<dbReference type="Gene3D" id="3.40.1350.10">
    <property type="match status" value="1"/>
</dbReference>
<dbReference type="InterPro" id="IPR004612">
    <property type="entry name" value="Resolv_RecU"/>
</dbReference>
<evidence type="ECO:0000313" key="14">
    <source>
        <dbReference type="EMBL" id="CAG9705511.1"/>
    </source>
</evidence>
<evidence type="ECO:0000256" key="5">
    <source>
        <dbReference type="ARBA" id="ARBA00022723"/>
    </source>
</evidence>
<evidence type="ECO:0000256" key="3">
    <source>
        <dbReference type="ARBA" id="ARBA00022490"/>
    </source>
</evidence>